<proteinExistence type="inferred from homology"/>
<evidence type="ECO:0000256" key="4">
    <source>
        <dbReference type="ARBA" id="ARBA00022692"/>
    </source>
</evidence>
<evidence type="ECO:0000256" key="3">
    <source>
        <dbReference type="ARBA" id="ARBA00022448"/>
    </source>
</evidence>
<comment type="subcellular location">
    <subcellularLocation>
        <location evidence="1">Membrane</location>
        <topology evidence="1">Multi-pass membrane protein</topology>
    </subcellularLocation>
</comment>
<dbReference type="GO" id="GO:0005337">
    <property type="term" value="F:nucleoside transmembrane transporter activity"/>
    <property type="evidence" value="ECO:0007669"/>
    <property type="project" value="InterPro"/>
</dbReference>
<protein>
    <submittedName>
        <fullName evidence="8">Uncharacterized protein</fullName>
    </submittedName>
</protein>
<dbReference type="Pfam" id="PF01733">
    <property type="entry name" value="Nucleoside_tran"/>
    <property type="match status" value="1"/>
</dbReference>
<keyword evidence="6 7" id="KW-0472">Membrane</keyword>
<evidence type="ECO:0000256" key="1">
    <source>
        <dbReference type="ARBA" id="ARBA00004141"/>
    </source>
</evidence>
<evidence type="ECO:0000256" key="5">
    <source>
        <dbReference type="ARBA" id="ARBA00022989"/>
    </source>
</evidence>
<evidence type="ECO:0000313" key="9">
    <source>
        <dbReference type="Proteomes" id="UP000027195"/>
    </source>
</evidence>
<evidence type="ECO:0000256" key="6">
    <source>
        <dbReference type="ARBA" id="ARBA00023136"/>
    </source>
</evidence>
<dbReference type="GO" id="GO:0005886">
    <property type="term" value="C:plasma membrane"/>
    <property type="evidence" value="ECO:0007669"/>
    <property type="project" value="TreeGrafter"/>
</dbReference>
<dbReference type="Proteomes" id="UP000027195">
    <property type="component" value="Unassembled WGS sequence"/>
</dbReference>
<keyword evidence="3" id="KW-0813">Transport</keyword>
<dbReference type="InParanoid" id="A0A067MNB4"/>
<gene>
    <name evidence="8" type="ORF">BOTBODRAFT_144155</name>
</gene>
<dbReference type="AlphaFoldDB" id="A0A067MNB4"/>
<dbReference type="OrthoDB" id="46396at2759"/>
<name>A0A067MNB4_BOTB1</name>
<sequence>MAGILVLHATVMSKMDVVPEHSSPAPSENEALLPWGDTASDTPAMKYTTADKLEVIRTNMPYNVALGYVYIISIAVWPAITISIRSVNWGPSGSGPLFFSPPLFTSFHFLVISTSVWLSTLLCTYPQLMIWAPRKILTISLARTAFVPLFLLCNLQRPGQGQAPSASPPFINSDAIYFLILVAFGMSEGYTATLSMMAAPSTEHNLRLRKDQGDTAATIADHALRRISACARNRSRAEKVCSQR</sequence>
<accession>A0A067MNB4</accession>
<dbReference type="InterPro" id="IPR002259">
    <property type="entry name" value="Eqnu_transpt"/>
</dbReference>
<dbReference type="PANTHER" id="PTHR10332">
    <property type="entry name" value="EQUILIBRATIVE NUCLEOSIDE TRANSPORTER"/>
    <property type="match status" value="1"/>
</dbReference>
<dbReference type="PANTHER" id="PTHR10332:SF88">
    <property type="entry name" value="EQUILIBRATIVE NUCLEOSIDE TRANSPORTER 1, ISOFORM A"/>
    <property type="match status" value="1"/>
</dbReference>
<evidence type="ECO:0000256" key="2">
    <source>
        <dbReference type="ARBA" id="ARBA00007965"/>
    </source>
</evidence>
<reference evidence="9" key="1">
    <citation type="journal article" date="2014" name="Proc. Natl. Acad. Sci. U.S.A.">
        <title>Extensive sampling of basidiomycete genomes demonstrates inadequacy of the white-rot/brown-rot paradigm for wood decay fungi.</title>
        <authorList>
            <person name="Riley R."/>
            <person name="Salamov A.A."/>
            <person name="Brown D.W."/>
            <person name="Nagy L.G."/>
            <person name="Floudas D."/>
            <person name="Held B.W."/>
            <person name="Levasseur A."/>
            <person name="Lombard V."/>
            <person name="Morin E."/>
            <person name="Otillar R."/>
            <person name="Lindquist E.A."/>
            <person name="Sun H."/>
            <person name="LaButti K.M."/>
            <person name="Schmutz J."/>
            <person name="Jabbour D."/>
            <person name="Luo H."/>
            <person name="Baker S.E."/>
            <person name="Pisabarro A.G."/>
            <person name="Walton J.D."/>
            <person name="Blanchette R.A."/>
            <person name="Henrissat B."/>
            <person name="Martin F."/>
            <person name="Cullen D."/>
            <person name="Hibbett D.S."/>
            <person name="Grigoriev I.V."/>
        </authorList>
    </citation>
    <scope>NUCLEOTIDE SEQUENCE [LARGE SCALE GENOMIC DNA]</scope>
    <source>
        <strain evidence="9">FD-172 SS1</strain>
    </source>
</reference>
<evidence type="ECO:0000313" key="8">
    <source>
        <dbReference type="EMBL" id="KDQ17253.1"/>
    </source>
</evidence>
<dbReference type="HOGENOM" id="CLU_1137843_0_0_1"/>
<organism evidence="8 9">
    <name type="scientific">Botryobasidium botryosum (strain FD-172 SS1)</name>
    <dbReference type="NCBI Taxonomy" id="930990"/>
    <lineage>
        <taxon>Eukaryota</taxon>
        <taxon>Fungi</taxon>
        <taxon>Dikarya</taxon>
        <taxon>Basidiomycota</taxon>
        <taxon>Agaricomycotina</taxon>
        <taxon>Agaricomycetes</taxon>
        <taxon>Cantharellales</taxon>
        <taxon>Botryobasidiaceae</taxon>
        <taxon>Botryobasidium</taxon>
    </lineage>
</organism>
<dbReference type="PRINTS" id="PR01130">
    <property type="entry name" value="DERENTRNSPRT"/>
</dbReference>
<comment type="similarity">
    <text evidence="2">Belongs to the SLC29A/ENT transporter (TC 2.A.57) family.</text>
</comment>
<feature type="transmembrane region" description="Helical" evidence="7">
    <location>
        <begin position="104"/>
        <end position="124"/>
    </location>
</feature>
<keyword evidence="4 7" id="KW-0812">Transmembrane</keyword>
<keyword evidence="9" id="KW-1185">Reference proteome</keyword>
<feature type="transmembrane region" description="Helical" evidence="7">
    <location>
        <begin position="62"/>
        <end position="84"/>
    </location>
</feature>
<keyword evidence="5 7" id="KW-1133">Transmembrane helix</keyword>
<evidence type="ECO:0000256" key="7">
    <source>
        <dbReference type="SAM" id="Phobius"/>
    </source>
</evidence>
<feature type="transmembrane region" description="Helical" evidence="7">
    <location>
        <begin position="136"/>
        <end position="155"/>
    </location>
</feature>
<feature type="transmembrane region" description="Helical" evidence="7">
    <location>
        <begin position="175"/>
        <end position="199"/>
    </location>
</feature>
<dbReference type="EMBL" id="KL198024">
    <property type="protein sequence ID" value="KDQ17253.1"/>
    <property type="molecule type" value="Genomic_DNA"/>
</dbReference>